<comment type="caution">
    <text evidence="1">The sequence shown here is derived from an EMBL/GenBank/DDBJ whole genome shotgun (WGS) entry which is preliminary data.</text>
</comment>
<evidence type="ECO:0000313" key="2">
    <source>
        <dbReference type="Proteomes" id="UP001314170"/>
    </source>
</evidence>
<organism evidence="1 2">
    <name type="scientific">Dovyalis caffra</name>
    <dbReference type="NCBI Taxonomy" id="77055"/>
    <lineage>
        <taxon>Eukaryota</taxon>
        <taxon>Viridiplantae</taxon>
        <taxon>Streptophyta</taxon>
        <taxon>Embryophyta</taxon>
        <taxon>Tracheophyta</taxon>
        <taxon>Spermatophyta</taxon>
        <taxon>Magnoliopsida</taxon>
        <taxon>eudicotyledons</taxon>
        <taxon>Gunneridae</taxon>
        <taxon>Pentapetalae</taxon>
        <taxon>rosids</taxon>
        <taxon>fabids</taxon>
        <taxon>Malpighiales</taxon>
        <taxon>Salicaceae</taxon>
        <taxon>Flacourtieae</taxon>
        <taxon>Dovyalis</taxon>
    </lineage>
</organism>
<dbReference type="AlphaFoldDB" id="A0AAV1RA49"/>
<accession>A0AAV1RA49</accession>
<dbReference type="EMBL" id="CAWUPB010000913">
    <property type="protein sequence ID" value="CAK7330675.1"/>
    <property type="molecule type" value="Genomic_DNA"/>
</dbReference>
<gene>
    <name evidence="1" type="ORF">DCAF_LOCUS8078</name>
</gene>
<name>A0AAV1RA49_9ROSI</name>
<keyword evidence="2" id="KW-1185">Reference proteome</keyword>
<evidence type="ECO:0000313" key="1">
    <source>
        <dbReference type="EMBL" id="CAK7330675.1"/>
    </source>
</evidence>
<reference evidence="1 2" key="1">
    <citation type="submission" date="2024-01" db="EMBL/GenBank/DDBJ databases">
        <authorList>
            <person name="Waweru B."/>
        </authorList>
    </citation>
    <scope>NUCLEOTIDE SEQUENCE [LARGE SCALE GENOMIC DNA]</scope>
</reference>
<proteinExistence type="predicted"/>
<dbReference type="Proteomes" id="UP001314170">
    <property type="component" value="Unassembled WGS sequence"/>
</dbReference>
<sequence>MGQKGIDMEFSIWHSLKKAVVKQYASLLHPNINKLVGAKTASKLIRAHRAFTNEGPLWKVFDFLDTRIQGEQADLCRTLRPLWSGLGHSVRLFIYNKQTNKEGQRQGGQFWNLTTITLNSTLNPTGIISNITNPLEVAQKKFLVLSPCHSLYRLSRCG</sequence>
<protein>
    <submittedName>
        <fullName evidence="1">Uncharacterized protein</fullName>
    </submittedName>
</protein>